<dbReference type="Pfam" id="PF00005">
    <property type="entry name" value="ABC_tran"/>
    <property type="match status" value="1"/>
</dbReference>
<proteinExistence type="predicted"/>
<evidence type="ECO:0000259" key="4">
    <source>
        <dbReference type="Pfam" id="PF00005"/>
    </source>
</evidence>
<protein>
    <recommendedName>
        <fullName evidence="4">ABC transporter domain-containing protein</fullName>
    </recommendedName>
</protein>
<dbReference type="PANTHER" id="PTHR42711">
    <property type="entry name" value="ABC TRANSPORTER ATP-BINDING PROTEIN"/>
    <property type="match status" value="1"/>
</dbReference>
<evidence type="ECO:0000313" key="5">
    <source>
        <dbReference type="EMBL" id="GAI31199.1"/>
    </source>
</evidence>
<reference evidence="5" key="1">
    <citation type="journal article" date="2014" name="Front. Microbiol.">
        <title>High frequency of phylogenetically diverse reductive dehalogenase-homologous genes in deep subseafloor sedimentary metagenomes.</title>
        <authorList>
            <person name="Kawai M."/>
            <person name="Futagami T."/>
            <person name="Toyoda A."/>
            <person name="Takaki Y."/>
            <person name="Nishi S."/>
            <person name="Hori S."/>
            <person name="Arai W."/>
            <person name="Tsubouchi T."/>
            <person name="Morono Y."/>
            <person name="Uchiyama I."/>
            <person name="Ito T."/>
            <person name="Fujiyama A."/>
            <person name="Inagaki F."/>
            <person name="Takami H."/>
        </authorList>
    </citation>
    <scope>NUCLEOTIDE SEQUENCE</scope>
    <source>
        <strain evidence="5">Expedition CK06-06</strain>
    </source>
</reference>
<dbReference type="PANTHER" id="PTHR42711:SF18">
    <property type="entry name" value="ABC TRANSPORTER, ATP-BINDING PROTEIN"/>
    <property type="match status" value="1"/>
</dbReference>
<keyword evidence="1" id="KW-0813">Transport</keyword>
<evidence type="ECO:0000256" key="3">
    <source>
        <dbReference type="ARBA" id="ARBA00022840"/>
    </source>
</evidence>
<dbReference type="EMBL" id="BARV01016832">
    <property type="protein sequence ID" value="GAI31199.1"/>
    <property type="molecule type" value="Genomic_DNA"/>
</dbReference>
<feature type="domain" description="ABC transporter" evidence="4">
    <location>
        <begin position="2"/>
        <end position="123"/>
    </location>
</feature>
<name>X1PJZ5_9ZZZZ</name>
<feature type="non-terminal residue" evidence="5">
    <location>
        <position position="1"/>
    </location>
</feature>
<dbReference type="Gene3D" id="3.40.50.300">
    <property type="entry name" value="P-loop containing nucleotide triphosphate hydrolases"/>
    <property type="match status" value="1"/>
</dbReference>
<accession>X1PJZ5</accession>
<keyword evidence="2" id="KW-0547">Nucleotide-binding</keyword>
<dbReference type="InterPro" id="IPR003439">
    <property type="entry name" value="ABC_transporter-like_ATP-bd"/>
</dbReference>
<sequence>PGKTTLIKVLCTLILPTAGHARVNGYDLQQERAIRASVGLVAGDERSFYWRLTGRDNLVFFGRLHGLGRWRAAERAEELMAQVGLAEVADRWFQTYSTGMRQRLAIARGILHAPAILFMDEPTLSLDPNATRRIHALIHDELVGR</sequence>
<comment type="caution">
    <text evidence="5">The sequence shown here is derived from an EMBL/GenBank/DDBJ whole genome shotgun (WGS) entry which is preliminary data.</text>
</comment>
<organism evidence="5">
    <name type="scientific">marine sediment metagenome</name>
    <dbReference type="NCBI Taxonomy" id="412755"/>
    <lineage>
        <taxon>unclassified sequences</taxon>
        <taxon>metagenomes</taxon>
        <taxon>ecological metagenomes</taxon>
    </lineage>
</organism>
<dbReference type="InterPro" id="IPR050763">
    <property type="entry name" value="ABC_transporter_ATP-binding"/>
</dbReference>
<dbReference type="GO" id="GO:0005524">
    <property type="term" value="F:ATP binding"/>
    <property type="evidence" value="ECO:0007669"/>
    <property type="project" value="UniProtKB-KW"/>
</dbReference>
<dbReference type="AlphaFoldDB" id="X1PJZ5"/>
<evidence type="ECO:0000256" key="1">
    <source>
        <dbReference type="ARBA" id="ARBA00022448"/>
    </source>
</evidence>
<keyword evidence="3" id="KW-0067">ATP-binding</keyword>
<evidence type="ECO:0000256" key="2">
    <source>
        <dbReference type="ARBA" id="ARBA00022741"/>
    </source>
</evidence>
<gene>
    <name evidence="5" type="ORF">S06H3_28796</name>
</gene>
<dbReference type="InterPro" id="IPR027417">
    <property type="entry name" value="P-loop_NTPase"/>
</dbReference>
<dbReference type="GO" id="GO:0016887">
    <property type="term" value="F:ATP hydrolysis activity"/>
    <property type="evidence" value="ECO:0007669"/>
    <property type="project" value="InterPro"/>
</dbReference>
<dbReference type="SUPFAM" id="SSF52540">
    <property type="entry name" value="P-loop containing nucleoside triphosphate hydrolases"/>
    <property type="match status" value="1"/>
</dbReference>